<evidence type="ECO:0000256" key="1">
    <source>
        <dbReference type="SAM" id="SignalP"/>
    </source>
</evidence>
<evidence type="ECO:0000259" key="2">
    <source>
        <dbReference type="PROSITE" id="PS51723"/>
    </source>
</evidence>
<dbReference type="Gene3D" id="1.10.390.30">
    <property type="entry name" value="Peptidase M60, enhancin-like domain 3"/>
    <property type="match status" value="1"/>
</dbReference>
<dbReference type="Proteomes" id="UP000076625">
    <property type="component" value="Unassembled WGS sequence"/>
</dbReference>
<dbReference type="InterPro" id="IPR035992">
    <property type="entry name" value="Ricin_B-like_lectins"/>
</dbReference>
<dbReference type="SUPFAM" id="SSF50370">
    <property type="entry name" value="Ricin B-like lectins"/>
    <property type="match status" value="1"/>
</dbReference>
<dbReference type="Pfam" id="PF13402">
    <property type="entry name" value="Peptidase_M60"/>
    <property type="match status" value="1"/>
</dbReference>
<protein>
    <recommendedName>
        <fullName evidence="2">Peptidase M60 domain-containing protein</fullName>
    </recommendedName>
</protein>
<dbReference type="InterPro" id="IPR000772">
    <property type="entry name" value="Ricin_B_lectin"/>
</dbReference>
<dbReference type="STRING" id="1452487.AVW16_02855"/>
<dbReference type="InterPro" id="IPR051244">
    <property type="entry name" value="TCAF"/>
</dbReference>
<feature type="signal peptide" evidence="1">
    <location>
        <begin position="1"/>
        <end position="20"/>
    </location>
</feature>
<dbReference type="Gene3D" id="3.40.390.80">
    <property type="entry name" value="Peptidase M60, enhancin-like domain 2"/>
    <property type="match status" value="1"/>
</dbReference>
<dbReference type="Gene3D" id="2.80.10.50">
    <property type="match status" value="1"/>
</dbReference>
<evidence type="ECO:0000313" key="3">
    <source>
        <dbReference type="EMBL" id="KZE25980.1"/>
    </source>
</evidence>
<dbReference type="Gene3D" id="2.60.120.1250">
    <property type="entry name" value="Peptidase M60, enhancin-like domain 1"/>
    <property type="match status" value="1"/>
</dbReference>
<feature type="chain" id="PRO_5007841728" description="Peptidase M60 domain-containing protein" evidence="1">
    <location>
        <begin position="21"/>
        <end position="605"/>
    </location>
</feature>
<dbReference type="RefSeq" id="WP_066614495.1">
    <property type="nucleotide sequence ID" value="NZ_LQQU01000058.1"/>
</dbReference>
<dbReference type="Pfam" id="PF00652">
    <property type="entry name" value="Ricin_B_lectin"/>
    <property type="match status" value="1"/>
</dbReference>
<accession>A0A163BC70</accession>
<name>A0A163BC70_9NEIS</name>
<dbReference type="InterPro" id="IPR042279">
    <property type="entry name" value="Pep_M60_3"/>
</dbReference>
<comment type="caution">
    <text evidence="3">The sequence shown here is derived from an EMBL/GenBank/DDBJ whole genome shotgun (WGS) entry which is preliminary data.</text>
</comment>
<organism evidence="3 4">
    <name type="scientific">Crenobacter luteus</name>
    <dbReference type="NCBI Taxonomy" id="1452487"/>
    <lineage>
        <taxon>Bacteria</taxon>
        <taxon>Pseudomonadati</taxon>
        <taxon>Pseudomonadota</taxon>
        <taxon>Betaproteobacteria</taxon>
        <taxon>Neisseriales</taxon>
        <taxon>Neisseriaceae</taxon>
        <taxon>Crenobacter</taxon>
    </lineage>
</organism>
<keyword evidence="1" id="KW-0732">Signal</keyword>
<reference evidence="4" key="1">
    <citation type="submission" date="2016-01" db="EMBL/GenBank/DDBJ databases">
        <title>Draft genome of Chromobacterium sp. F49.</title>
        <authorList>
            <person name="Hong K.W."/>
        </authorList>
    </citation>
    <scope>NUCLEOTIDE SEQUENCE [LARGE SCALE GENOMIC DNA]</scope>
    <source>
        <strain evidence="4">CN10</strain>
    </source>
</reference>
<dbReference type="PANTHER" id="PTHR15730">
    <property type="entry name" value="EXPERIMENTAL AUTOIMMUNE PROSTATITIS ANTIGEN 2-RELATED"/>
    <property type="match status" value="1"/>
</dbReference>
<gene>
    <name evidence="3" type="ORF">AVW16_02855</name>
</gene>
<keyword evidence="4" id="KW-1185">Reference proteome</keyword>
<dbReference type="SMART" id="SM00458">
    <property type="entry name" value="RICIN"/>
    <property type="match status" value="1"/>
</dbReference>
<dbReference type="PROSITE" id="PS51723">
    <property type="entry name" value="PEPTIDASE_M60"/>
    <property type="match status" value="1"/>
</dbReference>
<dbReference type="PANTHER" id="PTHR15730:SF5">
    <property type="entry name" value="SI:CH211-210B2.2-RELATED"/>
    <property type="match status" value="1"/>
</dbReference>
<dbReference type="EMBL" id="LQQU01000058">
    <property type="protein sequence ID" value="KZE25980.1"/>
    <property type="molecule type" value="Genomic_DNA"/>
</dbReference>
<dbReference type="Pfam" id="PF17291">
    <property type="entry name" value="M60-like_N"/>
    <property type="match status" value="1"/>
</dbReference>
<dbReference type="PROSITE" id="PS50231">
    <property type="entry name" value="RICIN_B_LECTIN"/>
    <property type="match status" value="1"/>
</dbReference>
<feature type="domain" description="Peptidase M60" evidence="2">
    <location>
        <begin position="225"/>
        <end position="520"/>
    </location>
</feature>
<evidence type="ECO:0000313" key="4">
    <source>
        <dbReference type="Proteomes" id="UP000076625"/>
    </source>
</evidence>
<dbReference type="InterPro" id="IPR035423">
    <property type="entry name" value="M60-like_N"/>
</dbReference>
<dbReference type="AlphaFoldDB" id="A0A163BC70"/>
<sequence>MILPVFLAAFAAGFAGIVAAAPSDAGDLFIAERGWCLAREAPVVAGVAPCDGADPRQRWRADGGTLRPADAPALCLTARPDAAPALADCDGSGAQRWDPDGGALVGATGALALTRDNRLAVRAGDAAAPGQRWERLSTLAAQVDAARDVVVRYPLDAGDVAAVALERARHVVNQLTPPPAPLPVPRDVSGFPGAVPADAPRVVATVTMELRFRRFAHVGWTQKPQNWLATGLYAPAGETVSVTLPDDAAPGLFLRIGAHRDVIVRTKPGETLRRFADLNYVVPLRPGVNLVRSQYGGLLIVESRVPAAARVELTIGGAVHAPHFRLGRDDAAAWRRAREAPAPWAVLEGDEAVLVVPSDEVRALDDAAAVMRAYDEAQRAAQHLAGFDGSSARHPRLQGRQWFVADVQLSHGYGHAGFPIMTHLDWRLARVDAASNWGVMHETGHNYQAFCLWATRYGLESTVNLIPLFVAETLRGQPALIGTLRFSKAIAKLGPGFDFDRDADKEDKLVFLAQLRYAFPEQGWEIFRRLNRRYRELPADEQRAICASEARQVDTLFELLSDVVGRDLSLHFLNWGVPVSAAALARVGARGLPAPTFPTWLVNPE</sequence>
<dbReference type="SMART" id="SM01276">
    <property type="entry name" value="M60-like"/>
    <property type="match status" value="1"/>
</dbReference>
<proteinExistence type="predicted"/>
<dbReference type="OrthoDB" id="9122461at2"/>
<dbReference type="InterPro" id="IPR031161">
    <property type="entry name" value="Peptidase_M60_dom"/>
</dbReference>